<dbReference type="STRING" id="1089305.SAMN05444148_0373"/>
<protein>
    <submittedName>
        <fullName evidence="1">DNA-directed RNA polymerase specialized sigma subunit, sigma24 family</fullName>
    </submittedName>
</protein>
<keyword evidence="1" id="KW-0804">Transcription</keyword>
<dbReference type="Proteomes" id="UP000184522">
    <property type="component" value="Unassembled WGS sequence"/>
</dbReference>
<evidence type="ECO:0000313" key="1">
    <source>
        <dbReference type="EMBL" id="SHG53781.1"/>
    </source>
</evidence>
<dbReference type="AlphaFoldDB" id="A0A1M5KLZ9"/>
<keyword evidence="2" id="KW-1185">Reference proteome</keyword>
<dbReference type="OrthoDB" id="982681at2"/>
<keyword evidence="1" id="KW-0240">DNA-directed RNA polymerase</keyword>
<dbReference type="GO" id="GO:0000428">
    <property type="term" value="C:DNA-directed RNA polymerase complex"/>
    <property type="evidence" value="ECO:0007669"/>
    <property type="project" value="UniProtKB-KW"/>
</dbReference>
<dbReference type="EMBL" id="FQWS01000001">
    <property type="protein sequence ID" value="SHG53781.1"/>
    <property type="molecule type" value="Genomic_DNA"/>
</dbReference>
<sequence>MSDWKKLKDEHTLRLTEIYQDKSNPLSLRENAFHALTHRFKDDILKKCEIRCKRFGHDINVAEQVATATFKSYAEKGKFEINPEDEADVDYLFVGYLVGIVKIELTNYYRQQQRKLNYPYDGSEEIVTDIPDVDGMEMNLEQQILIKAIHSLTPSQRAVYLTYKQYEIDGFNLPNKLLKKLREHLGGVKQPTIRGLKKEALDKIKNYTSAMEVTKEFYNGRD</sequence>
<accession>A0A1M5KLZ9</accession>
<reference evidence="2" key="1">
    <citation type="submission" date="2016-11" db="EMBL/GenBank/DDBJ databases">
        <authorList>
            <person name="Varghese N."/>
            <person name="Submissions S."/>
        </authorList>
    </citation>
    <scope>NUCLEOTIDE SEQUENCE [LARGE SCALE GENOMIC DNA]</scope>
    <source>
        <strain evidence="2">DSM 25330</strain>
    </source>
</reference>
<gene>
    <name evidence="1" type="ORF">SAMN05444148_0373</name>
</gene>
<dbReference type="RefSeq" id="WP_073082254.1">
    <property type="nucleotide sequence ID" value="NZ_FQWS01000001.1"/>
</dbReference>
<proteinExistence type="predicted"/>
<name>A0A1M5KLZ9_9FLAO</name>
<organism evidence="1 2">
    <name type="scientific">Winogradskyella jejuensis</name>
    <dbReference type="NCBI Taxonomy" id="1089305"/>
    <lineage>
        <taxon>Bacteria</taxon>
        <taxon>Pseudomonadati</taxon>
        <taxon>Bacteroidota</taxon>
        <taxon>Flavobacteriia</taxon>
        <taxon>Flavobacteriales</taxon>
        <taxon>Flavobacteriaceae</taxon>
        <taxon>Winogradskyella</taxon>
    </lineage>
</organism>
<evidence type="ECO:0000313" key="2">
    <source>
        <dbReference type="Proteomes" id="UP000184522"/>
    </source>
</evidence>